<keyword evidence="1 2" id="KW-0597">Phosphoprotein</keyword>
<organism evidence="4 5">
    <name type="scientific">Azospirillum endophyticum</name>
    <dbReference type="NCBI Taxonomy" id="2800326"/>
    <lineage>
        <taxon>Bacteria</taxon>
        <taxon>Pseudomonadati</taxon>
        <taxon>Pseudomonadota</taxon>
        <taxon>Alphaproteobacteria</taxon>
        <taxon>Rhodospirillales</taxon>
        <taxon>Azospirillaceae</taxon>
        <taxon>Azospirillum</taxon>
    </lineage>
</organism>
<sequence>MDRQPHILVVDDEDLVAFALSLALQDEGFRVTVCHDGREALIAECEDRSDLLLTDLRMPGMGGLELIREVRQRRPHARIIVMSGYSEGYPPEEGGRLTVLRKPFPMHTLVTTVKGMLDG</sequence>
<evidence type="ECO:0000256" key="2">
    <source>
        <dbReference type="PROSITE-ProRule" id="PRU00169"/>
    </source>
</evidence>
<dbReference type="PANTHER" id="PTHR44591">
    <property type="entry name" value="STRESS RESPONSE REGULATOR PROTEIN 1"/>
    <property type="match status" value="1"/>
</dbReference>
<dbReference type="Pfam" id="PF00072">
    <property type="entry name" value="Response_reg"/>
    <property type="match status" value="1"/>
</dbReference>
<protein>
    <submittedName>
        <fullName evidence="4">Response regulator</fullName>
    </submittedName>
</protein>
<feature type="domain" description="Response regulatory" evidence="3">
    <location>
        <begin position="6"/>
        <end position="117"/>
    </location>
</feature>
<dbReference type="EMBL" id="JAENHM010000051">
    <property type="protein sequence ID" value="MBK1839168.1"/>
    <property type="molecule type" value="Genomic_DNA"/>
</dbReference>
<accession>A0ABS1F6W0</accession>
<dbReference type="Proteomes" id="UP000652760">
    <property type="component" value="Unassembled WGS sequence"/>
</dbReference>
<dbReference type="PANTHER" id="PTHR44591:SF21">
    <property type="entry name" value="TWO-COMPONENT RESPONSE REGULATOR"/>
    <property type="match status" value="1"/>
</dbReference>
<proteinExistence type="predicted"/>
<reference evidence="5" key="1">
    <citation type="submission" date="2021-01" db="EMBL/GenBank/DDBJ databases">
        <title>Genome public.</title>
        <authorList>
            <person name="Liu C."/>
            <person name="Sun Q."/>
        </authorList>
    </citation>
    <scope>NUCLEOTIDE SEQUENCE [LARGE SCALE GENOMIC DNA]</scope>
    <source>
        <strain evidence="5">YIM B02556</strain>
    </source>
</reference>
<evidence type="ECO:0000313" key="4">
    <source>
        <dbReference type="EMBL" id="MBK1839168.1"/>
    </source>
</evidence>
<dbReference type="PROSITE" id="PS50110">
    <property type="entry name" value="RESPONSE_REGULATORY"/>
    <property type="match status" value="1"/>
</dbReference>
<evidence type="ECO:0000256" key="1">
    <source>
        <dbReference type="ARBA" id="ARBA00022553"/>
    </source>
</evidence>
<dbReference type="InterPro" id="IPR001789">
    <property type="entry name" value="Sig_transdc_resp-reg_receiver"/>
</dbReference>
<dbReference type="RefSeq" id="WP_200194861.1">
    <property type="nucleotide sequence ID" value="NZ_JAENHM010000051.1"/>
</dbReference>
<dbReference type="Gene3D" id="3.40.50.2300">
    <property type="match status" value="1"/>
</dbReference>
<dbReference type="SUPFAM" id="SSF52172">
    <property type="entry name" value="CheY-like"/>
    <property type="match status" value="1"/>
</dbReference>
<comment type="caution">
    <text evidence="4">The sequence shown here is derived from an EMBL/GenBank/DDBJ whole genome shotgun (WGS) entry which is preliminary data.</text>
</comment>
<dbReference type="InterPro" id="IPR050595">
    <property type="entry name" value="Bact_response_regulator"/>
</dbReference>
<name>A0ABS1F6W0_9PROT</name>
<evidence type="ECO:0000313" key="5">
    <source>
        <dbReference type="Proteomes" id="UP000652760"/>
    </source>
</evidence>
<keyword evidence="5" id="KW-1185">Reference proteome</keyword>
<gene>
    <name evidence="4" type="ORF">JHL17_17290</name>
</gene>
<evidence type="ECO:0000259" key="3">
    <source>
        <dbReference type="PROSITE" id="PS50110"/>
    </source>
</evidence>
<dbReference type="InterPro" id="IPR011006">
    <property type="entry name" value="CheY-like_superfamily"/>
</dbReference>
<feature type="modified residue" description="4-aspartylphosphate" evidence="2">
    <location>
        <position position="55"/>
    </location>
</feature>
<dbReference type="SMART" id="SM00448">
    <property type="entry name" value="REC"/>
    <property type="match status" value="1"/>
</dbReference>